<organism evidence="1">
    <name type="scientific">Prunus dulcis</name>
    <name type="common">Almond</name>
    <name type="synonym">Amygdalus dulcis</name>
    <dbReference type="NCBI Taxonomy" id="3755"/>
    <lineage>
        <taxon>Eukaryota</taxon>
        <taxon>Viridiplantae</taxon>
        <taxon>Streptophyta</taxon>
        <taxon>Embryophyta</taxon>
        <taxon>Tracheophyta</taxon>
        <taxon>Spermatophyta</taxon>
        <taxon>Magnoliopsida</taxon>
        <taxon>eudicotyledons</taxon>
        <taxon>Gunneridae</taxon>
        <taxon>Pentapetalae</taxon>
        <taxon>rosids</taxon>
        <taxon>fabids</taxon>
        <taxon>Rosales</taxon>
        <taxon>Rosaceae</taxon>
        <taxon>Amygdaloideae</taxon>
        <taxon>Amygdaleae</taxon>
        <taxon>Prunus</taxon>
    </lineage>
</organism>
<name>A0A4Y1RB03_PRUDU</name>
<protein>
    <submittedName>
        <fullName evidence="1">Uncharacterized protein</fullName>
    </submittedName>
</protein>
<evidence type="ECO:0000313" key="1">
    <source>
        <dbReference type="EMBL" id="BBH01374.1"/>
    </source>
</evidence>
<sequence>MEKFRGRLATLTTNNSEAQLNNPSIIALGTKVNKNGLRTPLPSALGFHATTGHVSKVDLRKQGGFFGKSRLLFTAPIDEEDWKELAYERSSNSSLGGKINPSLLSLST</sequence>
<accession>A0A4Y1RB03</accession>
<dbReference type="AlphaFoldDB" id="A0A4Y1RB03"/>
<dbReference type="EMBL" id="AP019300">
    <property type="protein sequence ID" value="BBH01374.1"/>
    <property type="molecule type" value="Genomic_DNA"/>
</dbReference>
<proteinExistence type="predicted"/>
<reference evidence="1" key="1">
    <citation type="journal article" date="2019" name="Science">
        <title>Mutation of a bHLH transcription factor allowed almond domestication.</title>
        <authorList>
            <person name="Sanchez-Perez R."/>
            <person name="Pavan S."/>
            <person name="Mazzeo R."/>
            <person name="Moldovan C."/>
            <person name="Aiese Cigliano R."/>
            <person name="Del Cueto J."/>
            <person name="Ricciardi F."/>
            <person name="Lotti C."/>
            <person name="Ricciardi L."/>
            <person name="Dicenta F."/>
            <person name="Lopez-Marques R.L."/>
            <person name="Lindberg Moller B."/>
        </authorList>
    </citation>
    <scope>NUCLEOTIDE SEQUENCE</scope>
</reference>
<gene>
    <name evidence="1" type="ORF">Prudu_011624</name>
</gene>